<name>A0A9P0ZJ82_CUSEU</name>
<sequence length="253" mass="28530">MPLSELEKAVEVRGCWFYGQISSITSYFTWAYLGCKMTKCYKKLSKAGNGELVCDKCGIQVADGEGVWRYNLRLKANHNNNSANLVFWDAVSNRLIGKSAGDFPSHYYDMERLSPSGCPDEIKDLVGREFVFKVDRQSGSPLNGKSYSIGMVSTDQDKIEELKSVGANQSGRQDYNSDEDLDLLFSSPVTVESNISLKMKKCLMTQLMLTWVNLKIMMTMLNTCVFKHKHMWILEMLLMSASIVEPYSGMLKG</sequence>
<dbReference type="OrthoDB" id="914072at2759"/>
<dbReference type="InterPro" id="IPR012340">
    <property type="entry name" value="NA-bd_OB-fold"/>
</dbReference>
<dbReference type="EMBL" id="CAMAPE010000038">
    <property type="protein sequence ID" value="CAH9101956.1"/>
    <property type="molecule type" value="Genomic_DNA"/>
</dbReference>
<feature type="domain" description="Replication factor A C-terminal" evidence="1">
    <location>
        <begin position="21"/>
        <end position="134"/>
    </location>
</feature>
<accession>A0A9P0ZJ82</accession>
<evidence type="ECO:0000313" key="2">
    <source>
        <dbReference type="EMBL" id="CAH9101956.1"/>
    </source>
</evidence>
<organism evidence="2 3">
    <name type="scientific">Cuscuta europaea</name>
    <name type="common">European dodder</name>
    <dbReference type="NCBI Taxonomy" id="41803"/>
    <lineage>
        <taxon>Eukaryota</taxon>
        <taxon>Viridiplantae</taxon>
        <taxon>Streptophyta</taxon>
        <taxon>Embryophyta</taxon>
        <taxon>Tracheophyta</taxon>
        <taxon>Spermatophyta</taxon>
        <taxon>Magnoliopsida</taxon>
        <taxon>eudicotyledons</taxon>
        <taxon>Gunneridae</taxon>
        <taxon>Pentapetalae</taxon>
        <taxon>asterids</taxon>
        <taxon>lamiids</taxon>
        <taxon>Solanales</taxon>
        <taxon>Convolvulaceae</taxon>
        <taxon>Cuscuteae</taxon>
        <taxon>Cuscuta</taxon>
        <taxon>Cuscuta subgen. Cuscuta</taxon>
    </lineage>
</organism>
<evidence type="ECO:0000259" key="1">
    <source>
        <dbReference type="Pfam" id="PF08646"/>
    </source>
</evidence>
<dbReference type="SUPFAM" id="SSF50249">
    <property type="entry name" value="Nucleic acid-binding proteins"/>
    <property type="match status" value="1"/>
</dbReference>
<dbReference type="InterPro" id="IPR013955">
    <property type="entry name" value="Rep_factor-A_C"/>
</dbReference>
<dbReference type="AlphaFoldDB" id="A0A9P0ZJ82"/>
<dbReference type="Gene3D" id="2.40.50.140">
    <property type="entry name" value="Nucleic acid-binding proteins"/>
    <property type="match status" value="1"/>
</dbReference>
<proteinExistence type="predicted"/>
<evidence type="ECO:0000313" key="3">
    <source>
        <dbReference type="Proteomes" id="UP001152484"/>
    </source>
</evidence>
<dbReference type="Pfam" id="PF08646">
    <property type="entry name" value="Rep_fac-A_C"/>
    <property type="match status" value="1"/>
</dbReference>
<gene>
    <name evidence="2" type="ORF">CEURO_LOCUS15620</name>
</gene>
<protein>
    <recommendedName>
        <fullName evidence="1">Replication factor A C-terminal domain-containing protein</fullName>
    </recommendedName>
</protein>
<reference evidence="2" key="1">
    <citation type="submission" date="2022-07" db="EMBL/GenBank/DDBJ databases">
        <authorList>
            <person name="Macas J."/>
            <person name="Novak P."/>
            <person name="Neumann P."/>
        </authorList>
    </citation>
    <scope>NUCLEOTIDE SEQUENCE</scope>
</reference>
<dbReference type="Proteomes" id="UP001152484">
    <property type="component" value="Unassembled WGS sequence"/>
</dbReference>
<keyword evidence="3" id="KW-1185">Reference proteome</keyword>
<comment type="caution">
    <text evidence="2">The sequence shown here is derived from an EMBL/GenBank/DDBJ whole genome shotgun (WGS) entry which is preliminary data.</text>
</comment>